<comment type="caution">
    <text evidence="2">The sequence shown here is derived from an EMBL/GenBank/DDBJ whole genome shotgun (WGS) entry which is preliminary data.</text>
</comment>
<gene>
    <name evidence="2" type="ORF">AFUS01_LOCUS12933</name>
</gene>
<feature type="region of interest" description="Disordered" evidence="1">
    <location>
        <begin position="87"/>
        <end position="111"/>
    </location>
</feature>
<feature type="region of interest" description="Disordered" evidence="1">
    <location>
        <begin position="29"/>
        <end position="72"/>
    </location>
</feature>
<proteinExistence type="predicted"/>
<dbReference type="EMBL" id="CAJVCH010103388">
    <property type="protein sequence ID" value="CAG7723873.1"/>
    <property type="molecule type" value="Genomic_DNA"/>
</dbReference>
<feature type="compositionally biased region" description="Polar residues" evidence="1">
    <location>
        <begin position="92"/>
        <end position="101"/>
    </location>
</feature>
<name>A0A8J2NYM0_9HEXA</name>
<accession>A0A8J2NYM0</accession>
<protein>
    <submittedName>
        <fullName evidence="2">Uncharacterized protein</fullName>
    </submittedName>
</protein>
<sequence length="409" mass="46468">MLTVVAISSSKISSDYDSDEVDFPIFVQPGGTNLRGLPKAKQRASSSRKLEPSRSRSLLGHQTNSRTLPEEDEEVLIEWPNLKPDPGVATEFPTSSPSGSGTDFGEITTEEIDNKENGDEIDDETILEYFVKHYLNGSTPEAISATKLYYNESYVFKDFVTLLYRMCTYRNLSWRNFGQPCIIPADVLDKDSDNSTDVNSTKNTFEVRPRPWATIAQERNQLALKVVKIINKHYSDNVVVGDFNQTVHEMLVAMRSRRNSKEFEDIYKNLKNLAGSISIQCDPTEYLSCNPFFKDDSPVNITCPEIRTIRITKETPGNCDCRESFSREADKCYVKKYEDCNFMNLLNSYDYKVLPNDIIYKMKPPRCLSGLRCLNNLVCYSSATQILLSVLGYPLLLIVSLRLTYSPIK</sequence>
<keyword evidence="3" id="KW-1185">Reference proteome</keyword>
<organism evidence="2 3">
    <name type="scientific">Allacma fusca</name>
    <dbReference type="NCBI Taxonomy" id="39272"/>
    <lineage>
        <taxon>Eukaryota</taxon>
        <taxon>Metazoa</taxon>
        <taxon>Ecdysozoa</taxon>
        <taxon>Arthropoda</taxon>
        <taxon>Hexapoda</taxon>
        <taxon>Collembola</taxon>
        <taxon>Symphypleona</taxon>
        <taxon>Sminthuridae</taxon>
        <taxon>Allacma</taxon>
    </lineage>
</organism>
<dbReference type="Proteomes" id="UP000708208">
    <property type="component" value="Unassembled WGS sequence"/>
</dbReference>
<reference evidence="2" key="1">
    <citation type="submission" date="2021-06" db="EMBL/GenBank/DDBJ databases">
        <authorList>
            <person name="Hodson N. C."/>
            <person name="Mongue J. A."/>
            <person name="Jaron S. K."/>
        </authorList>
    </citation>
    <scope>NUCLEOTIDE SEQUENCE</scope>
</reference>
<evidence type="ECO:0000313" key="2">
    <source>
        <dbReference type="EMBL" id="CAG7723873.1"/>
    </source>
</evidence>
<evidence type="ECO:0000256" key="1">
    <source>
        <dbReference type="SAM" id="MobiDB-lite"/>
    </source>
</evidence>
<dbReference type="AlphaFoldDB" id="A0A8J2NYM0"/>
<evidence type="ECO:0000313" key="3">
    <source>
        <dbReference type="Proteomes" id="UP000708208"/>
    </source>
</evidence>